<keyword evidence="9" id="KW-0807">Transducer</keyword>
<protein>
    <recommendedName>
        <fullName evidence="13">Odorant receptor</fullName>
    </recommendedName>
</protein>
<proteinExistence type="predicted"/>
<feature type="transmembrane region" description="Helical" evidence="10">
    <location>
        <begin position="304"/>
        <end position="328"/>
    </location>
</feature>
<evidence type="ECO:0000256" key="10">
    <source>
        <dbReference type="SAM" id="Phobius"/>
    </source>
</evidence>
<dbReference type="GO" id="GO:0005886">
    <property type="term" value="C:plasma membrane"/>
    <property type="evidence" value="ECO:0007669"/>
    <property type="project" value="UniProtKB-SubCell"/>
</dbReference>
<evidence type="ECO:0000256" key="6">
    <source>
        <dbReference type="ARBA" id="ARBA00022989"/>
    </source>
</evidence>
<dbReference type="InterPro" id="IPR004117">
    <property type="entry name" value="7tm6_olfct_rcpt"/>
</dbReference>
<evidence type="ECO:0008006" key="13">
    <source>
        <dbReference type="Google" id="ProtNLM"/>
    </source>
</evidence>
<dbReference type="GO" id="GO:0004984">
    <property type="term" value="F:olfactory receptor activity"/>
    <property type="evidence" value="ECO:0007669"/>
    <property type="project" value="InterPro"/>
</dbReference>
<keyword evidence="5" id="KW-0552">Olfaction</keyword>
<gene>
    <name evidence="11" type="ORF">HERILL_LOCUS1404</name>
</gene>
<keyword evidence="8" id="KW-0675">Receptor</keyword>
<keyword evidence="7 10" id="KW-0472">Membrane</keyword>
<organism evidence="11 12">
    <name type="scientific">Hermetia illucens</name>
    <name type="common">Black soldier fly</name>
    <dbReference type="NCBI Taxonomy" id="343691"/>
    <lineage>
        <taxon>Eukaryota</taxon>
        <taxon>Metazoa</taxon>
        <taxon>Ecdysozoa</taxon>
        <taxon>Arthropoda</taxon>
        <taxon>Hexapoda</taxon>
        <taxon>Insecta</taxon>
        <taxon>Pterygota</taxon>
        <taxon>Neoptera</taxon>
        <taxon>Endopterygota</taxon>
        <taxon>Diptera</taxon>
        <taxon>Brachycera</taxon>
        <taxon>Stratiomyomorpha</taxon>
        <taxon>Stratiomyidae</taxon>
        <taxon>Hermetiinae</taxon>
        <taxon>Hermetia</taxon>
    </lineage>
</organism>
<name>A0A7R8UCD2_HERIL</name>
<dbReference type="Proteomes" id="UP000594454">
    <property type="component" value="Chromosome 1"/>
</dbReference>
<dbReference type="InParanoid" id="A0A7R8UCD2"/>
<feature type="transmembrane region" description="Helical" evidence="10">
    <location>
        <begin position="34"/>
        <end position="53"/>
    </location>
</feature>
<evidence type="ECO:0000256" key="2">
    <source>
        <dbReference type="ARBA" id="ARBA00022475"/>
    </source>
</evidence>
<dbReference type="PANTHER" id="PTHR21137:SF35">
    <property type="entry name" value="ODORANT RECEPTOR 19A-RELATED"/>
    <property type="match status" value="1"/>
</dbReference>
<dbReference type="AlphaFoldDB" id="A0A7R8UCD2"/>
<evidence type="ECO:0000256" key="4">
    <source>
        <dbReference type="ARBA" id="ARBA00022692"/>
    </source>
</evidence>
<keyword evidence="12" id="KW-1185">Reference proteome</keyword>
<accession>A0A7R8UCD2</accession>
<keyword evidence="6 10" id="KW-1133">Transmembrane helix</keyword>
<reference evidence="11 12" key="1">
    <citation type="submission" date="2020-11" db="EMBL/GenBank/DDBJ databases">
        <authorList>
            <person name="Wallbank WR R."/>
            <person name="Pardo Diaz C."/>
            <person name="Kozak K."/>
            <person name="Martin S."/>
            <person name="Jiggins C."/>
            <person name="Moest M."/>
            <person name="Warren A I."/>
            <person name="Generalovic N T."/>
            <person name="Byers J.R.P. K."/>
            <person name="Montejo-Kovacevich G."/>
            <person name="Yen C E."/>
        </authorList>
    </citation>
    <scope>NUCLEOTIDE SEQUENCE [LARGE SCALE GENOMIC DNA]</scope>
</reference>
<evidence type="ECO:0000256" key="7">
    <source>
        <dbReference type="ARBA" id="ARBA00023136"/>
    </source>
</evidence>
<dbReference type="OrthoDB" id="6765072at2759"/>
<evidence type="ECO:0000313" key="11">
    <source>
        <dbReference type="EMBL" id="CAD7078117.1"/>
    </source>
</evidence>
<dbReference type="EMBL" id="LR899009">
    <property type="protein sequence ID" value="CAD7078117.1"/>
    <property type="molecule type" value="Genomic_DNA"/>
</dbReference>
<evidence type="ECO:0000256" key="5">
    <source>
        <dbReference type="ARBA" id="ARBA00022725"/>
    </source>
</evidence>
<dbReference type="PANTHER" id="PTHR21137">
    <property type="entry name" value="ODORANT RECEPTOR"/>
    <property type="match status" value="1"/>
</dbReference>
<keyword evidence="4 10" id="KW-0812">Transmembrane</keyword>
<dbReference type="GO" id="GO:0007165">
    <property type="term" value="P:signal transduction"/>
    <property type="evidence" value="ECO:0007669"/>
    <property type="project" value="UniProtKB-KW"/>
</dbReference>
<feature type="transmembrane region" description="Helical" evidence="10">
    <location>
        <begin position="90"/>
        <end position="113"/>
    </location>
</feature>
<keyword evidence="3" id="KW-0716">Sensory transduction</keyword>
<feature type="transmembrane region" description="Helical" evidence="10">
    <location>
        <begin position="213"/>
        <end position="235"/>
    </location>
</feature>
<evidence type="ECO:0000256" key="3">
    <source>
        <dbReference type="ARBA" id="ARBA00022606"/>
    </source>
</evidence>
<evidence type="ECO:0000256" key="8">
    <source>
        <dbReference type="ARBA" id="ARBA00023170"/>
    </source>
</evidence>
<evidence type="ECO:0000256" key="9">
    <source>
        <dbReference type="ARBA" id="ARBA00023224"/>
    </source>
</evidence>
<keyword evidence="2" id="KW-1003">Cell membrane</keyword>
<feature type="transmembrane region" description="Helical" evidence="10">
    <location>
        <begin position="241"/>
        <end position="262"/>
    </location>
</feature>
<dbReference type="Pfam" id="PF02949">
    <property type="entry name" value="7tm_6"/>
    <property type="match status" value="1"/>
</dbReference>
<dbReference type="GO" id="GO:0005549">
    <property type="term" value="F:odorant binding"/>
    <property type="evidence" value="ECO:0007669"/>
    <property type="project" value="InterPro"/>
</dbReference>
<evidence type="ECO:0000256" key="1">
    <source>
        <dbReference type="ARBA" id="ARBA00004651"/>
    </source>
</evidence>
<comment type="subcellular location">
    <subcellularLocation>
        <location evidence="1">Cell membrane</location>
        <topology evidence="1">Multi-pass membrane protein</topology>
    </subcellularLocation>
</comment>
<evidence type="ECO:0000313" key="12">
    <source>
        <dbReference type="Proteomes" id="UP000594454"/>
    </source>
</evidence>
<sequence length="336" mass="38151">MFANFVFGLNVVLISTVVLDIVFCENLKCLLNNITYYLAVFCKVMQCLLMVLVRKKLLQLENYFHILDGNVTAPEDQVLAKNAIEKGQKILKFFFTITLSAVYSRISGFLFTSGEMSILPLWSPFEKYIFIKFLYDCIAGHFIVLQTVASDMYPPICFLLLNAHLKILSQQLLRIGSGELECHTQSKIAPFVEYHVTILRIYEILDETLSKMFFVELLIASILLCILTTSVVSTSMELSELVFNVAFAFALMFQILPICVLAHQFQSLSEDLADAAYSSNWPDQDRAFRRSILLIMHRSQNCKLILAGGIVPINLPTFLAILRCAYSFSAIYSMMN</sequence>